<reference evidence="5 6" key="1">
    <citation type="submission" date="2013-12" db="EMBL/GenBank/DDBJ databases">
        <title>The Genome Sequence of Candida albicans P78048.</title>
        <authorList>
            <consortium name="The Broad Institute Genome Sequencing Platform"/>
            <consortium name="The Broad Institute Genome Sequencing Center for Infectious Disease"/>
            <person name="Cuomo C."/>
            <person name="Bennett R."/>
            <person name="Hirakawa M."/>
            <person name="Noverr M."/>
            <person name="Mitchell A."/>
            <person name="Young S.K."/>
            <person name="Zeng Q."/>
            <person name="Gargeya S."/>
            <person name="Fitzgerald M."/>
            <person name="Abouelleil A."/>
            <person name="Alvarado L."/>
            <person name="Berlin A.M."/>
            <person name="Chapman S.B."/>
            <person name="Dewar J."/>
            <person name="Goldberg J."/>
            <person name="Griggs A."/>
            <person name="Gujja S."/>
            <person name="Hansen M."/>
            <person name="Howarth C."/>
            <person name="Imamovic A."/>
            <person name="Larimer J."/>
            <person name="McCowan C."/>
            <person name="Murphy C."/>
            <person name="Pearson M."/>
            <person name="Priest M."/>
            <person name="Roberts A."/>
            <person name="Saif S."/>
            <person name="Shea T."/>
            <person name="Sykes S."/>
            <person name="Wortman J."/>
            <person name="Nusbaum C."/>
            <person name="Birren B."/>
        </authorList>
    </citation>
    <scope>NUCLEOTIDE SEQUENCE [LARGE SCALE GENOMIC DNA]</scope>
    <source>
        <strain evidence="5 6">P78048</strain>
    </source>
</reference>
<dbReference type="SUPFAM" id="SSF51905">
    <property type="entry name" value="FAD/NAD(P)-binding domain"/>
    <property type="match status" value="2"/>
</dbReference>
<evidence type="ECO:0008006" key="7">
    <source>
        <dbReference type="Google" id="ProtNLM"/>
    </source>
</evidence>
<dbReference type="AlphaFoldDB" id="A0AB34Q1Y8"/>
<gene>
    <name evidence="5" type="ORF">MG3_00110</name>
</gene>
<dbReference type="Pfam" id="PF00743">
    <property type="entry name" value="FMO-like"/>
    <property type="match status" value="2"/>
</dbReference>
<dbReference type="InterPro" id="IPR036188">
    <property type="entry name" value="FAD/NAD-bd_sf"/>
</dbReference>
<evidence type="ECO:0000313" key="6">
    <source>
        <dbReference type="Proteomes" id="UP000030161"/>
    </source>
</evidence>
<dbReference type="SMR" id="A0AB34Q1Y8"/>
<dbReference type="GO" id="GO:0050660">
    <property type="term" value="F:flavin adenine dinucleotide binding"/>
    <property type="evidence" value="ECO:0007669"/>
    <property type="project" value="InterPro"/>
</dbReference>
<dbReference type="GO" id="GO:0004499">
    <property type="term" value="F:N,N-dimethylaniline monooxygenase activity"/>
    <property type="evidence" value="ECO:0007669"/>
    <property type="project" value="InterPro"/>
</dbReference>
<organism evidence="5 6">
    <name type="scientific">Candida albicans P78048</name>
    <dbReference type="NCBI Taxonomy" id="1094989"/>
    <lineage>
        <taxon>Eukaryota</taxon>
        <taxon>Fungi</taxon>
        <taxon>Dikarya</taxon>
        <taxon>Ascomycota</taxon>
        <taxon>Saccharomycotina</taxon>
        <taxon>Pichiomycetes</taxon>
        <taxon>Debaryomycetaceae</taxon>
        <taxon>Candida/Lodderomyces clade</taxon>
        <taxon>Candida</taxon>
    </lineage>
</organism>
<protein>
    <recommendedName>
        <fullName evidence="7">Flavin-containing monooxygenase</fullName>
    </recommendedName>
</protein>
<dbReference type="Gene3D" id="3.50.50.60">
    <property type="entry name" value="FAD/NAD(P)-binding domain"/>
    <property type="match status" value="2"/>
</dbReference>
<evidence type="ECO:0000256" key="3">
    <source>
        <dbReference type="ARBA" id="ARBA00022827"/>
    </source>
</evidence>
<dbReference type="InterPro" id="IPR020946">
    <property type="entry name" value="Flavin_mOase-like"/>
</dbReference>
<keyword evidence="3" id="KW-0274">FAD</keyword>
<dbReference type="Pfam" id="PF13450">
    <property type="entry name" value="NAD_binding_8"/>
    <property type="match status" value="1"/>
</dbReference>
<sequence>MTKEQIDEPRYKRIAVIGGGPTGLAAVKALSLEPVNFSCIDLFERRDRLGGLWYHHGDKSLVKPEIPSLSPSQEEIVSDNATPADEYFSAIYEYMETNIVHQIMEYSGVAFPANSKKYPTRSQVLEYIDDYIKSIPKDTVNISINSNVVSLEKVNEIWHIEIEDVIKKTRAKLRYDAVIIANGHFSNPYIPDVPGLSSWNKNYPGTITHSKYYESPAKFRDKRVLVVGNSASGVDISIQLSVCAKDVFVSIRDQESPHFEDGFCKHIGLIEEYNYETRSVRTTDREVVSDIDYVIFCTGYLYALPFLKQERNITDGFQVYDLYKQIFNIYDPSLTFLALLRDVIPMPISESQAALIARVYSGRYKLPPTEEMERYYQLELKEKGRGGKFHNYKYPRDVAYCQMLQTLIDEQGLHTPGLVAPIWDESLIKKRSETRAEKNARLKNVVEHVKRLRAEGKDFSLLE</sequence>
<proteinExistence type="inferred from homology"/>
<name>A0AB34Q1Y8_CANAX</name>
<evidence type="ECO:0000256" key="4">
    <source>
        <dbReference type="ARBA" id="ARBA00023002"/>
    </source>
</evidence>
<dbReference type="PANTHER" id="PTHR23023">
    <property type="entry name" value="DIMETHYLANILINE MONOOXYGENASE"/>
    <property type="match status" value="1"/>
</dbReference>
<dbReference type="InterPro" id="IPR050346">
    <property type="entry name" value="FMO-like"/>
</dbReference>
<evidence type="ECO:0000256" key="2">
    <source>
        <dbReference type="ARBA" id="ARBA00022630"/>
    </source>
</evidence>
<keyword evidence="2" id="KW-0285">Flavoprotein</keyword>
<accession>A0AB34Q1Y8</accession>
<comment type="similarity">
    <text evidence="1">Belongs to the FMO family.</text>
</comment>
<dbReference type="EMBL" id="AJIX01000002">
    <property type="protein sequence ID" value="KGR21889.1"/>
    <property type="molecule type" value="Genomic_DNA"/>
</dbReference>
<dbReference type="GO" id="GO:0050661">
    <property type="term" value="F:NADP binding"/>
    <property type="evidence" value="ECO:0007669"/>
    <property type="project" value="InterPro"/>
</dbReference>
<evidence type="ECO:0000256" key="1">
    <source>
        <dbReference type="ARBA" id="ARBA00009183"/>
    </source>
</evidence>
<evidence type="ECO:0000313" key="5">
    <source>
        <dbReference type="EMBL" id="KGR21889.1"/>
    </source>
</evidence>
<dbReference type="Proteomes" id="UP000030161">
    <property type="component" value="Unassembled WGS sequence"/>
</dbReference>
<keyword evidence="4" id="KW-0560">Oxidoreductase</keyword>
<dbReference type="PRINTS" id="PR00419">
    <property type="entry name" value="ADXRDTASE"/>
</dbReference>
<comment type="caution">
    <text evidence="5">The sequence shown here is derived from an EMBL/GenBank/DDBJ whole genome shotgun (WGS) entry which is preliminary data.</text>
</comment>